<gene>
    <name evidence="4" type="ORF">Esi_0002_0184</name>
</gene>
<dbReference type="Gene3D" id="3.80.10.10">
    <property type="entry name" value="Ribonuclease Inhibitor"/>
    <property type="match status" value="2"/>
</dbReference>
<evidence type="ECO:0000256" key="3">
    <source>
        <dbReference type="SAM" id="MobiDB-lite"/>
    </source>
</evidence>
<evidence type="ECO:0000313" key="4">
    <source>
        <dbReference type="EMBL" id="CBJ48395.1"/>
    </source>
</evidence>
<evidence type="ECO:0000256" key="2">
    <source>
        <dbReference type="ARBA" id="ARBA00022737"/>
    </source>
</evidence>
<dbReference type="PANTHER" id="PTHR15454:SF56">
    <property type="entry name" value="PROTEIN PHOSPHATASE 1 REGULATORY SUBUNIT 7-RELATED"/>
    <property type="match status" value="1"/>
</dbReference>
<dbReference type="OMA" id="DWQFNVR"/>
<dbReference type="InParanoid" id="D7FQ63"/>
<dbReference type="PROSITE" id="PS50096">
    <property type="entry name" value="IQ"/>
    <property type="match status" value="3"/>
</dbReference>
<keyword evidence="1" id="KW-0433">Leucine-rich repeat</keyword>
<dbReference type="InterPro" id="IPR000048">
    <property type="entry name" value="IQ_motif_EF-hand-BS"/>
</dbReference>
<sequence>MDEMEGQAAARIQAVQRGRLARFSADRRRRSLVRREATARWEREQAVIKIQAACRGTRGREETALYREQQAAASKIQARIRGDKARKDFNRKSPGGLPLDRADIKKGLHTLGRNPHDLRLCYIGLMAANAGVSNINSIAEFPLLQTVDLSGNCISSTKPLSRLPFLHDLDISHNCLTSIDSLRDLSHHRNLQHLDLSHNAIEVLEGLSALKCLRTLRMNNNKIRRIEGLEGLPLVELHLDHNYIEKAENVGSGKLASLRILRLGFNDIGNLSNLKTCLSLVTLDVRFNKVSAVRQVEYLQECQFLHTLVLEGNPMDRLEAYRARVIFRLQGLMLLDRNKISPEEKVKAVNLMGDEESDLPHRKQVFHKHLPGAEFTNTLPPFREPEGPPAPEPDPAEKPETVSGSDSPEEGGFVFEDSTVSIVDPPAPTVVSREAISCVEHVMTASSYGFSSVALQ</sequence>
<dbReference type="InterPro" id="IPR032675">
    <property type="entry name" value="LRR_dom_sf"/>
</dbReference>
<dbReference type="InterPro" id="IPR025875">
    <property type="entry name" value="Leu-rich_rpt_4"/>
</dbReference>
<dbReference type="GO" id="GO:0005737">
    <property type="term" value="C:cytoplasm"/>
    <property type="evidence" value="ECO:0007669"/>
    <property type="project" value="TreeGrafter"/>
</dbReference>
<dbReference type="Pfam" id="PF00612">
    <property type="entry name" value="IQ"/>
    <property type="match status" value="2"/>
</dbReference>
<evidence type="ECO:0000256" key="1">
    <source>
        <dbReference type="ARBA" id="ARBA00022614"/>
    </source>
</evidence>
<dbReference type="EMBL" id="FN649727">
    <property type="protein sequence ID" value="CBJ48395.1"/>
    <property type="molecule type" value="Genomic_DNA"/>
</dbReference>
<dbReference type="STRING" id="2880.D7FQ63"/>
<dbReference type="AlphaFoldDB" id="D7FQ63"/>
<reference evidence="4 5" key="1">
    <citation type="journal article" date="2010" name="Nature">
        <title>The Ectocarpus genome and the independent evolution of multicellularity in brown algae.</title>
        <authorList>
            <person name="Cock J.M."/>
            <person name="Sterck L."/>
            <person name="Rouze P."/>
            <person name="Scornet D."/>
            <person name="Allen A.E."/>
            <person name="Amoutzias G."/>
            <person name="Anthouard V."/>
            <person name="Artiguenave F."/>
            <person name="Aury J.M."/>
            <person name="Badger J.H."/>
            <person name="Beszteri B."/>
            <person name="Billiau K."/>
            <person name="Bonnet E."/>
            <person name="Bothwell J.H."/>
            <person name="Bowler C."/>
            <person name="Boyen C."/>
            <person name="Brownlee C."/>
            <person name="Carrano C.J."/>
            <person name="Charrier B."/>
            <person name="Cho G.Y."/>
            <person name="Coelho S.M."/>
            <person name="Collen J."/>
            <person name="Corre E."/>
            <person name="Da Silva C."/>
            <person name="Delage L."/>
            <person name="Delaroque N."/>
            <person name="Dittami S.M."/>
            <person name="Doulbeau S."/>
            <person name="Elias M."/>
            <person name="Farnham G."/>
            <person name="Gachon C.M."/>
            <person name="Gschloessl B."/>
            <person name="Heesch S."/>
            <person name="Jabbari K."/>
            <person name="Jubin C."/>
            <person name="Kawai H."/>
            <person name="Kimura K."/>
            <person name="Kloareg B."/>
            <person name="Kupper F.C."/>
            <person name="Lang D."/>
            <person name="Le Bail A."/>
            <person name="Leblanc C."/>
            <person name="Lerouge P."/>
            <person name="Lohr M."/>
            <person name="Lopez P.J."/>
            <person name="Martens C."/>
            <person name="Maumus F."/>
            <person name="Michel G."/>
            <person name="Miranda-Saavedra D."/>
            <person name="Morales J."/>
            <person name="Moreau H."/>
            <person name="Motomura T."/>
            <person name="Nagasato C."/>
            <person name="Napoli C.A."/>
            <person name="Nelson D.R."/>
            <person name="Nyvall-Collen P."/>
            <person name="Peters A.F."/>
            <person name="Pommier C."/>
            <person name="Potin P."/>
            <person name="Poulain J."/>
            <person name="Quesneville H."/>
            <person name="Read B."/>
            <person name="Rensing S.A."/>
            <person name="Ritter A."/>
            <person name="Rousvoal S."/>
            <person name="Samanta M."/>
            <person name="Samson G."/>
            <person name="Schroeder D.C."/>
            <person name="Segurens B."/>
            <person name="Strittmatter M."/>
            <person name="Tonon T."/>
            <person name="Tregear J.W."/>
            <person name="Valentin K."/>
            <person name="von Dassow P."/>
            <person name="Yamagishi T."/>
            <person name="Van de Peer Y."/>
            <person name="Wincker P."/>
        </authorList>
    </citation>
    <scope>NUCLEOTIDE SEQUENCE [LARGE SCALE GENOMIC DNA]</scope>
    <source>
        <strain evidence="5">Ec32 / CCAP1310/4</strain>
    </source>
</reference>
<dbReference type="SMART" id="SM00015">
    <property type="entry name" value="IQ"/>
    <property type="match status" value="3"/>
</dbReference>
<dbReference type="SMART" id="SM00365">
    <property type="entry name" value="LRR_SD22"/>
    <property type="match status" value="5"/>
</dbReference>
<dbReference type="Gene3D" id="1.20.5.190">
    <property type="match status" value="1"/>
</dbReference>
<name>D7FQ63_ECTSI</name>
<dbReference type="Pfam" id="PF12799">
    <property type="entry name" value="LRR_4"/>
    <property type="match status" value="2"/>
</dbReference>
<dbReference type="CDD" id="cd23767">
    <property type="entry name" value="IQCD"/>
    <property type="match status" value="1"/>
</dbReference>
<dbReference type="InterPro" id="IPR001611">
    <property type="entry name" value="Leu-rich_rpt"/>
</dbReference>
<dbReference type="Proteomes" id="UP000002630">
    <property type="component" value="Linkage Group LG02"/>
</dbReference>
<keyword evidence="5" id="KW-1185">Reference proteome</keyword>
<dbReference type="SUPFAM" id="SSF52058">
    <property type="entry name" value="L domain-like"/>
    <property type="match status" value="1"/>
</dbReference>
<organism evidence="4 5">
    <name type="scientific">Ectocarpus siliculosus</name>
    <name type="common">Brown alga</name>
    <name type="synonym">Conferva siliculosa</name>
    <dbReference type="NCBI Taxonomy" id="2880"/>
    <lineage>
        <taxon>Eukaryota</taxon>
        <taxon>Sar</taxon>
        <taxon>Stramenopiles</taxon>
        <taxon>Ochrophyta</taxon>
        <taxon>PX clade</taxon>
        <taxon>Phaeophyceae</taxon>
        <taxon>Ectocarpales</taxon>
        <taxon>Ectocarpaceae</taxon>
        <taxon>Ectocarpus</taxon>
    </lineage>
</organism>
<dbReference type="eggNOG" id="KOG0531">
    <property type="taxonomic scope" value="Eukaryota"/>
</dbReference>
<accession>D7FQ63</accession>
<dbReference type="OrthoDB" id="6334211at2759"/>
<dbReference type="PROSITE" id="PS51450">
    <property type="entry name" value="LRR"/>
    <property type="match status" value="5"/>
</dbReference>
<evidence type="ECO:0000313" key="5">
    <source>
        <dbReference type="Proteomes" id="UP000002630"/>
    </source>
</evidence>
<proteinExistence type="predicted"/>
<feature type="region of interest" description="Disordered" evidence="3">
    <location>
        <begin position="376"/>
        <end position="413"/>
    </location>
</feature>
<dbReference type="PANTHER" id="PTHR15454">
    <property type="entry name" value="NISCHARIN RELATED"/>
    <property type="match status" value="1"/>
</dbReference>
<keyword evidence="2" id="KW-0677">Repeat</keyword>
<dbReference type="EMBL" id="FN648375">
    <property type="protein sequence ID" value="CBJ48395.1"/>
    <property type="molecule type" value="Genomic_DNA"/>
</dbReference>
<protein>
    <submittedName>
        <fullName evidence="4">Hypothetical leucine rich repeat protein</fullName>
    </submittedName>
</protein>